<feature type="transmembrane region" description="Helical" evidence="1">
    <location>
        <begin position="356"/>
        <end position="372"/>
    </location>
</feature>
<sequence length="612" mass="70829">MMSINSDKYGPAFYCYKTRIYIEPYMVCKHLVCPIEAVTYSCCNFFYNNTIRERVMVCREQVFDFDAMWWVCPSIISFALFAYSPILVMFLFYKAFEKTMCRCPIPQSDCHTHSEYHNQPSLHRNAIDALLMEGHSHVTFLNTICMPFTAIKSLLARSCLRQFLSRFIRVLIPLSTFSIIGLQIFLDYNFLRDFVGACVVSGVPLGFRSMLTGYEASNNNFLPMLGGPFIASTCYFVITIIILVTPKSPIFLLETGLEWQNPSAVESPLCLKLHTIGLLGTVPLENTHRYQKIYSYLLAEFYMLMNTKFWKYVVTLQQNRWESLRHCRLCILLFPIYVIFCVVELFLVILLYGVPIVSFGFIVIKGYCNALIRAGNRIGTLASMCAYVCSICLAVPVFYFLFMFCTIFLDATLFICRVTIFSFTGMLVFPKTAYGYLIFGFTIFYYLWDSLEKFSLIYKKLLKQSIAVASSLQRANDEGQNKVIYKIHGRKWVRESLFEYIIEKHRPRRKQVFLTVLHTGILLGVLWILINLLIKTDTFRELHVIMHVGTALFICALPTLCRRVCLQKDRSSLKKNEIKSIYKTVKLYMGYFEDDHSSGAEETIRSGEREVV</sequence>
<feature type="transmembrane region" description="Helical" evidence="1">
    <location>
        <begin position="167"/>
        <end position="186"/>
    </location>
</feature>
<feature type="transmembrane region" description="Helical" evidence="1">
    <location>
        <begin position="67"/>
        <end position="92"/>
    </location>
</feature>
<accession>A0A9D4MT64</accession>
<comment type="caution">
    <text evidence="2">The sequence shown here is derived from an EMBL/GenBank/DDBJ whole genome shotgun (WGS) entry which is preliminary data.</text>
</comment>
<organism evidence="2 3">
    <name type="scientific">Dreissena polymorpha</name>
    <name type="common">Zebra mussel</name>
    <name type="synonym">Mytilus polymorpha</name>
    <dbReference type="NCBI Taxonomy" id="45954"/>
    <lineage>
        <taxon>Eukaryota</taxon>
        <taxon>Metazoa</taxon>
        <taxon>Spiralia</taxon>
        <taxon>Lophotrochozoa</taxon>
        <taxon>Mollusca</taxon>
        <taxon>Bivalvia</taxon>
        <taxon>Autobranchia</taxon>
        <taxon>Heteroconchia</taxon>
        <taxon>Euheterodonta</taxon>
        <taxon>Imparidentia</taxon>
        <taxon>Neoheterodontei</taxon>
        <taxon>Myida</taxon>
        <taxon>Dreissenoidea</taxon>
        <taxon>Dreissenidae</taxon>
        <taxon>Dreissena</taxon>
    </lineage>
</organism>
<feature type="transmembrane region" description="Helical" evidence="1">
    <location>
        <begin position="429"/>
        <end position="448"/>
    </location>
</feature>
<evidence type="ECO:0000313" key="3">
    <source>
        <dbReference type="Proteomes" id="UP000828390"/>
    </source>
</evidence>
<feature type="transmembrane region" description="Helical" evidence="1">
    <location>
        <begin position="329"/>
        <end position="350"/>
    </location>
</feature>
<gene>
    <name evidence="2" type="ORF">DPMN_005259</name>
</gene>
<keyword evidence="3" id="KW-1185">Reference proteome</keyword>
<protein>
    <submittedName>
        <fullName evidence="2">Uncharacterized protein</fullName>
    </submittedName>
</protein>
<proteinExistence type="predicted"/>
<reference evidence="2" key="2">
    <citation type="submission" date="2020-11" db="EMBL/GenBank/DDBJ databases">
        <authorList>
            <person name="McCartney M.A."/>
            <person name="Auch B."/>
            <person name="Kono T."/>
            <person name="Mallez S."/>
            <person name="Becker A."/>
            <person name="Gohl D.M."/>
            <person name="Silverstein K.A.T."/>
            <person name="Koren S."/>
            <person name="Bechman K.B."/>
            <person name="Herman A."/>
            <person name="Abrahante J.E."/>
            <person name="Garbe J."/>
        </authorList>
    </citation>
    <scope>NUCLEOTIDE SEQUENCE</scope>
    <source>
        <strain evidence="2">Duluth1</strain>
        <tissue evidence="2">Whole animal</tissue>
    </source>
</reference>
<keyword evidence="1" id="KW-1133">Transmembrane helix</keyword>
<feature type="transmembrane region" description="Helical" evidence="1">
    <location>
        <begin position="221"/>
        <end position="244"/>
    </location>
</feature>
<name>A0A9D4MT64_DREPO</name>
<feature type="transmembrane region" description="Helical" evidence="1">
    <location>
        <begin position="512"/>
        <end position="530"/>
    </location>
</feature>
<dbReference type="EMBL" id="JAIWYP010000001">
    <property type="protein sequence ID" value="KAH3881334.1"/>
    <property type="molecule type" value="Genomic_DNA"/>
</dbReference>
<keyword evidence="1" id="KW-0812">Transmembrane</keyword>
<evidence type="ECO:0000256" key="1">
    <source>
        <dbReference type="SAM" id="Phobius"/>
    </source>
</evidence>
<keyword evidence="1" id="KW-0472">Membrane</keyword>
<evidence type="ECO:0000313" key="2">
    <source>
        <dbReference type="EMBL" id="KAH3881334.1"/>
    </source>
</evidence>
<dbReference type="AlphaFoldDB" id="A0A9D4MT64"/>
<feature type="transmembrane region" description="Helical" evidence="1">
    <location>
        <begin position="384"/>
        <end position="409"/>
    </location>
</feature>
<dbReference type="Proteomes" id="UP000828390">
    <property type="component" value="Unassembled WGS sequence"/>
</dbReference>
<reference evidence="2" key="1">
    <citation type="journal article" date="2019" name="bioRxiv">
        <title>The Genome of the Zebra Mussel, Dreissena polymorpha: A Resource for Invasive Species Research.</title>
        <authorList>
            <person name="McCartney M.A."/>
            <person name="Auch B."/>
            <person name="Kono T."/>
            <person name="Mallez S."/>
            <person name="Zhang Y."/>
            <person name="Obille A."/>
            <person name="Becker A."/>
            <person name="Abrahante J.E."/>
            <person name="Garbe J."/>
            <person name="Badalamenti J.P."/>
            <person name="Herman A."/>
            <person name="Mangelson H."/>
            <person name="Liachko I."/>
            <person name="Sullivan S."/>
            <person name="Sone E.D."/>
            <person name="Koren S."/>
            <person name="Silverstein K.A.T."/>
            <person name="Beckman K.B."/>
            <person name="Gohl D.M."/>
        </authorList>
    </citation>
    <scope>NUCLEOTIDE SEQUENCE</scope>
    <source>
        <strain evidence="2">Duluth1</strain>
        <tissue evidence="2">Whole animal</tissue>
    </source>
</reference>
<feature type="transmembrane region" description="Helical" evidence="1">
    <location>
        <begin position="542"/>
        <end position="561"/>
    </location>
</feature>